<dbReference type="HOGENOM" id="CLU_2238576_0_0_1"/>
<dbReference type="Proteomes" id="UP000008383">
    <property type="component" value="Unassembled WGS sequence"/>
</dbReference>
<sequence>MGAKQKPGLSTVLKQQKKKKTRDKDQTARDSPLSLSYQSFPLSSGRQKRADGVPGRASGESSALLLPDRKEKKRDEKREEEEKKKKEKNKVTALTMFPGVYKYTD</sequence>
<protein>
    <submittedName>
        <fullName evidence="2">Uncharacterized protein</fullName>
    </submittedName>
</protein>
<proteinExistence type="predicted"/>
<feature type="compositionally biased region" description="Polar residues" evidence="1">
    <location>
        <begin position="33"/>
        <end position="45"/>
    </location>
</feature>
<feature type="region of interest" description="Disordered" evidence="1">
    <location>
        <begin position="1"/>
        <end position="91"/>
    </location>
</feature>
<comment type="caution">
    <text evidence="2">The sequence shown here is derived from an EMBL/GenBank/DDBJ whole genome shotgun (WGS) entry which is preliminary data.</text>
</comment>
<evidence type="ECO:0000313" key="3">
    <source>
        <dbReference type="Proteomes" id="UP000008383"/>
    </source>
</evidence>
<name>D4DD10_TRIVH</name>
<evidence type="ECO:0000313" key="2">
    <source>
        <dbReference type="EMBL" id="EFE40260.1"/>
    </source>
</evidence>
<gene>
    <name evidence="2" type="ORF">TRV_05016</name>
</gene>
<dbReference type="GeneID" id="9577709"/>
<dbReference type="AlphaFoldDB" id="D4DD10"/>
<feature type="compositionally biased region" description="Basic and acidic residues" evidence="1">
    <location>
        <begin position="67"/>
        <end position="84"/>
    </location>
</feature>
<dbReference type="RefSeq" id="XP_003020878.1">
    <property type="nucleotide sequence ID" value="XM_003020832.1"/>
</dbReference>
<accession>D4DD10</accession>
<keyword evidence="3" id="KW-1185">Reference proteome</keyword>
<dbReference type="EMBL" id="ACYE01000254">
    <property type="protein sequence ID" value="EFE40260.1"/>
    <property type="molecule type" value="Genomic_DNA"/>
</dbReference>
<organism evidence="2 3">
    <name type="scientific">Trichophyton verrucosum (strain HKI 0517)</name>
    <dbReference type="NCBI Taxonomy" id="663202"/>
    <lineage>
        <taxon>Eukaryota</taxon>
        <taxon>Fungi</taxon>
        <taxon>Dikarya</taxon>
        <taxon>Ascomycota</taxon>
        <taxon>Pezizomycotina</taxon>
        <taxon>Eurotiomycetes</taxon>
        <taxon>Eurotiomycetidae</taxon>
        <taxon>Onygenales</taxon>
        <taxon>Arthrodermataceae</taxon>
        <taxon>Trichophyton</taxon>
    </lineage>
</organism>
<evidence type="ECO:0000256" key="1">
    <source>
        <dbReference type="SAM" id="MobiDB-lite"/>
    </source>
</evidence>
<reference evidence="3" key="1">
    <citation type="journal article" date="2011" name="Genome Biol.">
        <title>Comparative and functional genomics provide insights into the pathogenicity of dermatophytic fungi.</title>
        <authorList>
            <person name="Burmester A."/>
            <person name="Shelest E."/>
            <person name="Gloeckner G."/>
            <person name="Heddergott C."/>
            <person name="Schindler S."/>
            <person name="Staib P."/>
            <person name="Heidel A."/>
            <person name="Felder M."/>
            <person name="Petzold A."/>
            <person name="Szafranski K."/>
            <person name="Feuermann M."/>
            <person name="Pedruzzi I."/>
            <person name="Priebe S."/>
            <person name="Groth M."/>
            <person name="Winkler R."/>
            <person name="Li W."/>
            <person name="Kniemeyer O."/>
            <person name="Schroeckh V."/>
            <person name="Hertweck C."/>
            <person name="Hube B."/>
            <person name="White T.C."/>
            <person name="Platzer M."/>
            <person name="Guthke R."/>
            <person name="Heitman J."/>
            <person name="Woestemeyer J."/>
            <person name="Zipfel P.F."/>
            <person name="Monod M."/>
            <person name="Brakhage A.A."/>
        </authorList>
    </citation>
    <scope>NUCLEOTIDE SEQUENCE [LARGE SCALE GENOMIC DNA]</scope>
    <source>
        <strain evidence="3">HKI 0517</strain>
    </source>
</reference>
<dbReference type="KEGG" id="tve:TRV_05016"/>